<dbReference type="CDD" id="cd12215">
    <property type="entry name" value="ChiC_BD"/>
    <property type="match status" value="2"/>
</dbReference>
<dbReference type="InterPro" id="IPR036573">
    <property type="entry name" value="CBM_sf_5/12"/>
</dbReference>
<feature type="compositionally biased region" description="Low complexity" evidence="2">
    <location>
        <begin position="214"/>
        <end position="241"/>
    </location>
</feature>
<evidence type="ECO:0000256" key="2">
    <source>
        <dbReference type="SAM" id="MobiDB-lite"/>
    </source>
</evidence>
<dbReference type="Gene3D" id="2.10.10.20">
    <property type="entry name" value="Carbohydrate-binding module superfamily 5/12"/>
    <property type="match status" value="2"/>
</dbReference>
<feature type="region of interest" description="Disordered" evidence="2">
    <location>
        <begin position="433"/>
        <end position="456"/>
    </location>
</feature>
<dbReference type="Gene3D" id="3.40.390.10">
    <property type="entry name" value="Collagenase (Catalytic Domain)"/>
    <property type="match status" value="1"/>
</dbReference>
<dbReference type="GO" id="GO:0030246">
    <property type="term" value="F:carbohydrate binding"/>
    <property type="evidence" value="ECO:0007669"/>
    <property type="project" value="InterPro"/>
</dbReference>
<feature type="region of interest" description="Disordered" evidence="2">
    <location>
        <begin position="793"/>
        <end position="828"/>
    </location>
</feature>
<dbReference type="PROSITE" id="PS51841">
    <property type="entry name" value="LTD"/>
    <property type="match status" value="1"/>
</dbReference>
<proteinExistence type="predicted"/>
<dbReference type="SMART" id="SM00495">
    <property type="entry name" value="ChtBD3"/>
    <property type="match status" value="2"/>
</dbReference>
<feature type="signal peptide" evidence="3">
    <location>
        <begin position="1"/>
        <end position="22"/>
    </location>
</feature>
<feature type="region of interest" description="Disordered" evidence="2">
    <location>
        <begin position="212"/>
        <end position="270"/>
    </location>
</feature>
<keyword evidence="3" id="KW-0732">Signal</keyword>
<protein>
    <submittedName>
        <fullName evidence="5">Carbohydrate-binding protein</fullName>
    </submittedName>
</protein>
<dbReference type="Pfam" id="PF02839">
    <property type="entry name" value="CBM_5_12"/>
    <property type="match status" value="2"/>
</dbReference>
<dbReference type="GO" id="GO:0008237">
    <property type="term" value="F:metallopeptidase activity"/>
    <property type="evidence" value="ECO:0007669"/>
    <property type="project" value="InterPro"/>
</dbReference>
<dbReference type="AlphaFoldDB" id="A0AAU7FF77"/>
<dbReference type="GO" id="GO:0004553">
    <property type="term" value="F:hydrolase activity, hydrolyzing O-glycosyl compounds"/>
    <property type="evidence" value="ECO:0007669"/>
    <property type="project" value="InterPro"/>
</dbReference>
<feature type="compositionally biased region" description="Pro residues" evidence="2">
    <location>
        <begin position="116"/>
        <end position="146"/>
    </location>
</feature>
<dbReference type="EMBL" id="CP157355">
    <property type="protein sequence ID" value="XBM02163.1"/>
    <property type="molecule type" value="Genomic_DNA"/>
</dbReference>
<dbReference type="SUPFAM" id="SSF51055">
    <property type="entry name" value="Carbohydrate binding domain"/>
    <property type="match status" value="2"/>
</dbReference>
<name>A0AAU7FF77_9NEIS</name>
<dbReference type="InterPro" id="IPR024079">
    <property type="entry name" value="MetalloPept_cat_dom_sf"/>
</dbReference>
<dbReference type="GO" id="GO:0005975">
    <property type="term" value="P:carbohydrate metabolic process"/>
    <property type="evidence" value="ECO:0007669"/>
    <property type="project" value="InterPro"/>
</dbReference>
<dbReference type="KEGG" id="cmav:ABHF33_07825"/>
<feature type="compositionally biased region" description="Pro residues" evidence="2">
    <location>
        <begin position="242"/>
        <end position="265"/>
    </location>
</feature>
<evidence type="ECO:0000256" key="3">
    <source>
        <dbReference type="SAM" id="SignalP"/>
    </source>
</evidence>
<evidence type="ECO:0000256" key="1">
    <source>
        <dbReference type="ARBA" id="ARBA00022801"/>
    </source>
</evidence>
<reference evidence="5" key="1">
    <citation type="submission" date="2024-05" db="EMBL/GenBank/DDBJ databases">
        <authorList>
            <person name="Yang L."/>
            <person name="Pan L."/>
        </authorList>
    </citation>
    <scope>NUCLEOTIDE SEQUENCE</scope>
    <source>
        <strain evidence="5">FCG-7</strain>
    </source>
</reference>
<organism evidence="5">
    <name type="scientific">Chitinibacter mangrovi</name>
    <dbReference type="NCBI Taxonomy" id="3153927"/>
    <lineage>
        <taxon>Bacteria</taxon>
        <taxon>Pseudomonadati</taxon>
        <taxon>Pseudomonadota</taxon>
        <taxon>Betaproteobacteria</taxon>
        <taxon>Neisseriales</taxon>
        <taxon>Chitinibacteraceae</taxon>
        <taxon>Chitinibacter</taxon>
    </lineage>
</organism>
<sequence length="828" mass="88311">MKIIAPHYLALLMAASALPAAAAVCPASWQAGTTYLAGHAASHQGYEYRAKWWTLGENPSQNASTGQVWQLIGACEANIPTPSITPKATPSITPTAIPLSPTPFPSTSPTISPAASPIPSPSASPKPTPSASPAPSASPTPRPSSSPSPVVTASPTPNSSNGCQPEWRSQTAYLAKQTVSYQGVNYQAKWWTQSNSPDTEHGEGKPWQKLEQCAASPVATPSNTPTSTAQTSPTPASTTPVPTTPAPTTPAPSPTPAVTPTPPAGNTPNDLLINEVAADQYGSGSWFEIYNPTERAISLNDVSLRTLGKPGGWVKTWPLSGSIAAKSYLVIVGNTDNFTPKKTSQSQYIGSYQDYPVWSNTDGSIELVRNNQTIDFVRFGANSINPLSASHWQGSNVASISDNGGYSLVRYYTHSLDSNTASDWRLVPFGTPAGRNDVDSNASDEDRDGIPSSAKRPGGTYAGLDLYAMGARAGRPTILLHVDWMTPGTDEGLTPRKEALQMVQAAFARRGIDLLIDTGQLYSASFSPADFNLGNGKEVPFARCVTLYRNTDCADVMAYKNDSMDVRRRLIFHYMLMGSTQNTNGYGGSSGLAEVNGNDLLVTLGFWGLTSSSAENLYRLINFQAGTIMHELGHNLGLSHGGNEGLNNKLNYLSVMNYAYQLDGVPSDPSGSSTSERVYFRLNHQGKATPGRAPNSYNVCDLLDGPCGNRFVIDYSDGSSTPLNETALSESQMLGRGSSGGAYADWNANFSQDSAAVSYDSNGDGQLQTQINDYNDWAQIQLAFANVGYSVMRSAQDESSNSRPQRQLIEQPAEVAKESPPPAYLLPR</sequence>
<feature type="compositionally biased region" description="Pro residues" evidence="2">
    <location>
        <begin position="819"/>
        <end position="828"/>
    </location>
</feature>
<dbReference type="InterPro" id="IPR001322">
    <property type="entry name" value="Lamin_tail_dom"/>
</dbReference>
<feature type="compositionally biased region" description="Polar residues" evidence="2">
    <location>
        <begin position="82"/>
        <end position="94"/>
    </location>
</feature>
<dbReference type="InterPro" id="IPR003610">
    <property type="entry name" value="CBM5/12"/>
</dbReference>
<keyword evidence="1" id="KW-0378">Hydrolase</keyword>
<gene>
    <name evidence="5" type="ORF">ABHF33_07825</name>
</gene>
<feature type="chain" id="PRO_5043896465" evidence="3">
    <location>
        <begin position="23"/>
        <end position="828"/>
    </location>
</feature>
<dbReference type="GO" id="GO:0005576">
    <property type="term" value="C:extracellular region"/>
    <property type="evidence" value="ECO:0007669"/>
    <property type="project" value="InterPro"/>
</dbReference>
<dbReference type="SUPFAM" id="SSF55486">
    <property type="entry name" value="Metalloproteases ('zincins'), catalytic domain"/>
    <property type="match status" value="1"/>
</dbReference>
<dbReference type="Pfam" id="PF00932">
    <property type="entry name" value="LTD"/>
    <property type="match status" value="1"/>
</dbReference>
<evidence type="ECO:0000313" key="5">
    <source>
        <dbReference type="EMBL" id="XBM02163.1"/>
    </source>
</evidence>
<evidence type="ECO:0000259" key="4">
    <source>
        <dbReference type="PROSITE" id="PS51841"/>
    </source>
</evidence>
<feature type="region of interest" description="Disordered" evidence="2">
    <location>
        <begin position="82"/>
        <end position="165"/>
    </location>
</feature>
<feature type="compositionally biased region" description="Low complexity" evidence="2">
    <location>
        <begin position="147"/>
        <end position="160"/>
    </location>
</feature>
<feature type="domain" description="LTD" evidence="4">
    <location>
        <begin position="254"/>
        <end position="381"/>
    </location>
</feature>
<accession>A0AAU7FF77</accession>
<dbReference type="RefSeq" id="WP_348946437.1">
    <property type="nucleotide sequence ID" value="NZ_CP157355.1"/>
</dbReference>